<accession>A0AAE1NGG2</accession>
<proteinExistence type="predicted"/>
<evidence type="ECO:0000256" key="1">
    <source>
        <dbReference type="SAM" id="MobiDB-lite"/>
    </source>
</evidence>
<comment type="caution">
    <text evidence="2">The sequence shown here is derived from an EMBL/GenBank/DDBJ whole genome shotgun (WGS) entry which is preliminary data.</text>
</comment>
<feature type="region of interest" description="Disordered" evidence="1">
    <location>
        <begin position="21"/>
        <end position="67"/>
    </location>
</feature>
<protein>
    <submittedName>
        <fullName evidence="2">Uncharacterized protein</fullName>
    </submittedName>
</protein>
<evidence type="ECO:0000313" key="3">
    <source>
        <dbReference type="Proteomes" id="UP001292094"/>
    </source>
</evidence>
<reference evidence="2" key="1">
    <citation type="submission" date="2023-11" db="EMBL/GenBank/DDBJ databases">
        <title>Genome assemblies of two species of porcelain crab, Petrolisthes cinctipes and Petrolisthes manimaculis (Anomura: Porcellanidae).</title>
        <authorList>
            <person name="Angst P."/>
        </authorList>
    </citation>
    <scope>NUCLEOTIDE SEQUENCE</scope>
    <source>
        <strain evidence="2">PB745_02</strain>
        <tissue evidence="2">Gill</tissue>
    </source>
</reference>
<feature type="compositionally biased region" description="Basic and acidic residues" evidence="1">
    <location>
        <begin position="46"/>
        <end position="67"/>
    </location>
</feature>
<name>A0AAE1NGG2_9EUCA</name>
<sequence length="67" mass="7965">MREKRRILDRKIVEGNEVQEEEEERWKSKRRGGMAGKGRHGVMGEVRVDGKVKWKEKEGKSEVKERE</sequence>
<feature type="compositionally biased region" description="Basic residues" evidence="1">
    <location>
        <begin position="27"/>
        <end position="40"/>
    </location>
</feature>
<organism evidence="2 3">
    <name type="scientific">Petrolisthes manimaculis</name>
    <dbReference type="NCBI Taxonomy" id="1843537"/>
    <lineage>
        <taxon>Eukaryota</taxon>
        <taxon>Metazoa</taxon>
        <taxon>Ecdysozoa</taxon>
        <taxon>Arthropoda</taxon>
        <taxon>Crustacea</taxon>
        <taxon>Multicrustacea</taxon>
        <taxon>Malacostraca</taxon>
        <taxon>Eumalacostraca</taxon>
        <taxon>Eucarida</taxon>
        <taxon>Decapoda</taxon>
        <taxon>Pleocyemata</taxon>
        <taxon>Anomura</taxon>
        <taxon>Galatheoidea</taxon>
        <taxon>Porcellanidae</taxon>
        <taxon>Petrolisthes</taxon>
    </lineage>
</organism>
<gene>
    <name evidence="2" type="ORF">Pmani_037839</name>
</gene>
<dbReference type="Proteomes" id="UP001292094">
    <property type="component" value="Unassembled WGS sequence"/>
</dbReference>
<dbReference type="EMBL" id="JAWZYT010005957">
    <property type="protein sequence ID" value="KAK4289178.1"/>
    <property type="molecule type" value="Genomic_DNA"/>
</dbReference>
<dbReference type="AlphaFoldDB" id="A0AAE1NGG2"/>
<evidence type="ECO:0000313" key="2">
    <source>
        <dbReference type="EMBL" id="KAK4289178.1"/>
    </source>
</evidence>
<keyword evidence="3" id="KW-1185">Reference proteome</keyword>